<sequence>MGLGTWGACGLGFENSSVLLGNLSIACCGINGGLGLKSVLMLGNAVMRRSIEWIVGWLLGVAVISGIACCGISGGLDLMSVLMLGNAVIAASRLNGRRLAARFCRIRGSAVGIGDSERESSWEERRHPLAKCLARLCLVSAHHFRGNLESVANALRALRPRCRLGCGLLVGVGFGYAAMVYELWYGCVCLRAPCLGIELLRSLPLGALLRGPCVSRRLGFLCCIPNVMELVASGVPFLLCKTRGGRQNGSVPAAIENYFVAPAVLVCLLVPGSRNRVGVGFHGL</sequence>
<feature type="transmembrane region" description="Helical" evidence="1">
    <location>
        <begin position="54"/>
        <end position="74"/>
    </location>
</feature>
<evidence type="ECO:0000313" key="3">
    <source>
        <dbReference type="Proteomes" id="UP000796880"/>
    </source>
</evidence>
<dbReference type="AlphaFoldDB" id="A0A8K0GUN8"/>
<protein>
    <submittedName>
        <fullName evidence="2">Uncharacterized protein</fullName>
    </submittedName>
</protein>
<keyword evidence="1" id="KW-0812">Transmembrane</keyword>
<feature type="transmembrane region" description="Helical" evidence="1">
    <location>
        <begin position="164"/>
        <end position="184"/>
    </location>
</feature>
<reference evidence="2" key="1">
    <citation type="submission" date="2020-03" db="EMBL/GenBank/DDBJ databases">
        <title>A high-quality chromosome-level genome assembly of a woody plant with both climbing and erect habits, Rhamnella rubrinervis.</title>
        <authorList>
            <person name="Lu Z."/>
            <person name="Yang Y."/>
            <person name="Zhu X."/>
            <person name="Sun Y."/>
        </authorList>
    </citation>
    <scope>NUCLEOTIDE SEQUENCE</scope>
    <source>
        <strain evidence="2">BYM</strain>
        <tissue evidence="2">Leaf</tissue>
    </source>
</reference>
<keyword evidence="3" id="KW-1185">Reference proteome</keyword>
<name>A0A8K0GUN8_9ROSA</name>
<comment type="caution">
    <text evidence="2">The sequence shown here is derived from an EMBL/GenBank/DDBJ whole genome shotgun (WGS) entry which is preliminary data.</text>
</comment>
<feature type="transmembrane region" description="Helical" evidence="1">
    <location>
        <begin position="80"/>
        <end position="96"/>
    </location>
</feature>
<organism evidence="2 3">
    <name type="scientific">Rhamnella rubrinervis</name>
    <dbReference type="NCBI Taxonomy" id="2594499"/>
    <lineage>
        <taxon>Eukaryota</taxon>
        <taxon>Viridiplantae</taxon>
        <taxon>Streptophyta</taxon>
        <taxon>Embryophyta</taxon>
        <taxon>Tracheophyta</taxon>
        <taxon>Spermatophyta</taxon>
        <taxon>Magnoliopsida</taxon>
        <taxon>eudicotyledons</taxon>
        <taxon>Gunneridae</taxon>
        <taxon>Pentapetalae</taxon>
        <taxon>rosids</taxon>
        <taxon>fabids</taxon>
        <taxon>Rosales</taxon>
        <taxon>Rhamnaceae</taxon>
        <taxon>rhamnoid group</taxon>
        <taxon>Rhamneae</taxon>
        <taxon>Rhamnella</taxon>
    </lineage>
</organism>
<keyword evidence="1" id="KW-1133">Transmembrane helix</keyword>
<feature type="transmembrane region" description="Helical" evidence="1">
    <location>
        <begin position="20"/>
        <end position="42"/>
    </location>
</feature>
<proteinExistence type="predicted"/>
<dbReference type="Proteomes" id="UP000796880">
    <property type="component" value="Unassembled WGS sequence"/>
</dbReference>
<gene>
    <name evidence="2" type="ORF">FNV43_RR20966</name>
</gene>
<dbReference type="EMBL" id="VOIH02000009">
    <property type="protein sequence ID" value="KAF3438206.1"/>
    <property type="molecule type" value="Genomic_DNA"/>
</dbReference>
<accession>A0A8K0GUN8</accession>
<evidence type="ECO:0000256" key="1">
    <source>
        <dbReference type="SAM" id="Phobius"/>
    </source>
</evidence>
<keyword evidence="1" id="KW-0472">Membrane</keyword>
<evidence type="ECO:0000313" key="2">
    <source>
        <dbReference type="EMBL" id="KAF3438206.1"/>
    </source>
</evidence>